<protein>
    <submittedName>
        <fullName evidence="1">Uncharacterized protein</fullName>
    </submittedName>
</protein>
<proteinExistence type="predicted"/>
<evidence type="ECO:0000313" key="1">
    <source>
        <dbReference type="EMBL" id="KYF98443.1"/>
    </source>
</evidence>
<evidence type="ECO:0000313" key="2">
    <source>
        <dbReference type="Proteomes" id="UP000075515"/>
    </source>
</evidence>
<sequence length="100" mass="10402">MLATPVSLEGLAMHAYKLNVNVAEDHRVAVELPADFPPGPAEVIVLAVPSNERKLVRVLGSLGSAVQPPVEGDPVADALAELRSERAQGLDAGEGPEDEA</sequence>
<organism evidence="1 2">
    <name type="scientific">Sorangium cellulosum</name>
    <name type="common">Polyangium cellulosum</name>
    <dbReference type="NCBI Taxonomy" id="56"/>
    <lineage>
        <taxon>Bacteria</taxon>
        <taxon>Pseudomonadati</taxon>
        <taxon>Myxococcota</taxon>
        <taxon>Polyangia</taxon>
        <taxon>Polyangiales</taxon>
        <taxon>Polyangiaceae</taxon>
        <taxon>Sorangium</taxon>
    </lineage>
</organism>
<reference evidence="1 2" key="1">
    <citation type="submission" date="2014-02" db="EMBL/GenBank/DDBJ databases">
        <title>The small core and large imbalanced accessory genome model reveals a collaborative survival strategy of Sorangium cellulosum strains in nature.</title>
        <authorList>
            <person name="Han K."/>
            <person name="Peng R."/>
            <person name="Blom J."/>
            <person name="Li Y.-Z."/>
        </authorList>
    </citation>
    <scope>NUCLEOTIDE SEQUENCE [LARGE SCALE GENOMIC DNA]</scope>
    <source>
        <strain evidence="1 2">So0149</strain>
    </source>
</reference>
<dbReference type="Proteomes" id="UP000075515">
    <property type="component" value="Unassembled WGS sequence"/>
</dbReference>
<dbReference type="AlphaFoldDB" id="A0A150T1F4"/>
<gene>
    <name evidence="1" type="ORF">BE18_51950</name>
</gene>
<dbReference type="EMBL" id="JEMC01001270">
    <property type="protein sequence ID" value="KYF98443.1"/>
    <property type="molecule type" value="Genomic_DNA"/>
</dbReference>
<accession>A0A150T1F4</accession>
<comment type="caution">
    <text evidence="1">The sequence shown here is derived from an EMBL/GenBank/DDBJ whole genome shotgun (WGS) entry which is preliminary data.</text>
</comment>
<name>A0A150T1F4_SORCE</name>